<gene>
    <name evidence="2" type="ORF">GCM10011398_02420</name>
</gene>
<evidence type="ECO:0000259" key="1">
    <source>
        <dbReference type="Pfam" id="PF01636"/>
    </source>
</evidence>
<reference evidence="2" key="1">
    <citation type="journal article" date="2014" name="Int. J. Syst. Evol. Microbiol.">
        <title>Complete genome sequence of Corynebacterium casei LMG S-19264T (=DSM 44701T), isolated from a smear-ripened cheese.</title>
        <authorList>
            <consortium name="US DOE Joint Genome Institute (JGI-PGF)"/>
            <person name="Walter F."/>
            <person name="Albersmeier A."/>
            <person name="Kalinowski J."/>
            <person name="Ruckert C."/>
        </authorList>
    </citation>
    <scope>NUCLEOTIDE SEQUENCE</scope>
    <source>
        <strain evidence="2">CGMCC 1.12754</strain>
    </source>
</reference>
<dbReference type="RefSeq" id="WP_188453522.1">
    <property type="nucleotide sequence ID" value="NZ_BMFR01000001.1"/>
</dbReference>
<dbReference type="PANTHER" id="PTHR39179">
    <property type="entry name" value="SPORE COAT PROTEIN I"/>
    <property type="match status" value="1"/>
</dbReference>
<name>A0A917LWY4_9BACI</name>
<sequence length="320" mass="37783">MSSNSSRDELKTNRLSSFLYREGKLRIAKAAPIKSTVILVETETGSKFILKKHSKKVVVDQQWEFFANGRSSVVIPFIRFPNGKKFLVTSEHYWTIAPFVEGIKLNYGLISDRKACITTLRSFHDNAQGIKVSNPIKRKLFYNRWYNRLQSFKRTNEYFVKNGFESLFTDIVQTTETQLLIVSELPWRKLEQKAEQQHSWIHGDVASHNFIRNNNIYLIDFDLLAQSPIIYDYIQLAQRFLPHLDWDLEALLAYQMVEENQFKNWILAMAVPSDVLREWLHYLSGSSPMPIHHYLTDMEKEWIKRQEFLKNAKSMLKLYY</sequence>
<dbReference type="InterPro" id="IPR047175">
    <property type="entry name" value="CotS-like"/>
</dbReference>
<organism evidence="2 3">
    <name type="scientific">Virgibacillus oceani</name>
    <dbReference type="NCBI Taxonomy" id="1479511"/>
    <lineage>
        <taxon>Bacteria</taxon>
        <taxon>Bacillati</taxon>
        <taxon>Bacillota</taxon>
        <taxon>Bacilli</taxon>
        <taxon>Bacillales</taxon>
        <taxon>Bacillaceae</taxon>
        <taxon>Virgibacillus</taxon>
    </lineage>
</organism>
<protein>
    <recommendedName>
        <fullName evidence="1">Aminoglycoside phosphotransferase domain-containing protein</fullName>
    </recommendedName>
</protein>
<accession>A0A917LWY4</accession>
<reference evidence="2" key="2">
    <citation type="submission" date="2020-09" db="EMBL/GenBank/DDBJ databases">
        <authorList>
            <person name="Sun Q."/>
            <person name="Zhou Y."/>
        </authorList>
    </citation>
    <scope>NUCLEOTIDE SEQUENCE</scope>
    <source>
        <strain evidence="2">CGMCC 1.12754</strain>
    </source>
</reference>
<dbReference type="InterPro" id="IPR011009">
    <property type="entry name" value="Kinase-like_dom_sf"/>
</dbReference>
<keyword evidence="3" id="KW-1185">Reference proteome</keyword>
<dbReference type="EMBL" id="BMFR01000001">
    <property type="protein sequence ID" value="GGG62587.1"/>
    <property type="molecule type" value="Genomic_DNA"/>
</dbReference>
<dbReference type="Proteomes" id="UP000622860">
    <property type="component" value="Unassembled WGS sequence"/>
</dbReference>
<dbReference type="Pfam" id="PF01636">
    <property type="entry name" value="APH"/>
    <property type="match status" value="1"/>
</dbReference>
<dbReference type="PANTHER" id="PTHR39179:SF3">
    <property type="entry name" value="COTS-RELATED PROTEIN"/>
    <property type="match status" value="1"/>
</dbReference>
<dbReference type="GO" id="GO:0042601">
    <property type="term" value="C:endospore-forming forespore"/>
    <property type="evidence" value="ECO:0007669"/>
    <property type="project" value="TreeGrafter"/>
</dbReference>
<proteinExistence type="predicted"/>
<evidence type="ECO:0000313" key="2">
    <source>
        <dbReference type="EMBL" id="GGG62587.1"/>
    </source>
</evidence>
<dbReference type="AlphaFoldDB" id="A0A917LWY4"/>
<dbReference type="SUPFAM" id="SSF56112">
    <property type="entry name" value="Protein kinase-like (PK-like)"/>
    <property type="match status" value="1"/>
</dbReference>
<evidence type="ECO:0000313" key="3">
    <source>
        <dbReference type="Proteomes" id="UP000622860"/>
    </source>
</evidence>
<feature type="domain" description="Aminoglycoside phosphotransferase" evidence="1">
    <location>
        <begin position="187"/>
        <end position="243"/>
    </location>
</feature>
<comment type="caution">
    <text evidence="2">The sequence shown here is derived from an EMBL/GenBank/DDBJ whole genome shotgun (WGS) entry which is preliminary data.</text>
</comment>
<dbReference type="InterPro" id="IPR002575">
    <property type="entry name" value="Aminoglycoside_PTrfase"/>
</dbReference>
<dbReference type="Gene3D" id="3.90.1200.10">
    <property type="match status" value="1"/>
</dbReference>